<keyword evidence="7" id="KW-1185">Reference proteome</keyword>
<dbReference type="PANTHER" id="PTHR19288:SF46">
    <property type="entry name" value="HALOACID DEHALOGENASE-LIKE HYDROLASE DOMAIN-CONTAINING PROTEIN 2"/>
    <property type="match status" value="1"/>
</dbReference>
<dbReference type="InterPro" id="IPR036412">
    <property type="entry name" value="HAD-like_sf"/>
</dbReference>
<comment type="caution">
    <text evidence="6">The sequence shown here is derived from an EMBL/GenBank/DDBJ whole genome shotgun (WGS) entry which is preliminary data.</text>
</comment>
<organism evidence="6 7">
    <name type="scientific">Ureibacillus suwonensis</name>
    <dbReference type="NCBI Taxonomy" id="313007"/>
    <lineage>
        <taxon>Bacteria</taxon>
        <taxon>Bacillati</taxon>
        <taxon>Bacillota</taxon>
        <taxon>Bacilli</taxon>
        <taxon>Bacillales</taxon>
        <taxon>Caryophanaceae</taxon>
        <taxon>Ureibacillus</taxon>
    </lineage>
</organism>
<dbReference type="CDD" id="cd07530">
    <property type="entry name" value="HAD_Pase_UmpH-like"/>
    <property type="match status" value="1"/>
</dbReference>
<evidence type="ECO:0000313" key="6">
    <source>
        <dbReference type="EMBL" id="MFC5541886.1"/>
    </source>
</evidence>
<keyword evidence="4 6" id="KW-0378">Hydrolase</keyword>
<dbReference type="InterPro" id="IPR023214">
    <property type="entry name" value="HAD_sf"/>
</dbReference>
<name>A0ABW0RAT3_9BACL</name>
<comment type="cofactor">
    <cofactor evidence="1">
        <name>Mg(2+)</name>
        <dbReference type="ChEBI" id="CHEBI:18420"/>
    </cofactor>
</comment>
<accession>A0ABW0RAT3</accession>
<dbReference type="SFLD" id="SFLDS00003">
    <property type="entry name" value="Haloacid_Dehalogenase"/>
    <property type="match status" value="1"/>
</dbReference>
<evidence type="ECO:0000313" key="7">
    <source>
        <dbReference type="Proteomes" id="UP001595978"/>
    </source>
</evidence>
<dbReference type="InterPro" id="IPR006354">
    <property type="entry name" value="HAD-SF_hydro_IIA_hyp1"/>
</dbReference>
<dbReference type="GO" id="GO:0016787">
    <property type="term" value="F:hydrolase activity"/>
    <property type="evidence" value="ECO:0007669"/>
    <property type="project" value="UniProtKB-KW"/>
</dbReference>
<dbReference type="InterPro" id="IPR006357">
    <property type="entry name" value="HAD-SF_hydro_IIA"/>
</dbReference>
<evidence type="ECO:0000256" key="2">
    <source>
        <dbReference type="ARBA" id="ARBA00006696"/>
    </source>
</evidence>
<keyword evidence="5" id="KW-0460">Magnesium</keyword>
<sequence>MKRYRAFCFDLDGTIYRGKKAIPSAVDFIHQLQKKRLDVFFVTNNSSKTPSQIKETLRQFGVDASEKQIYSSALVTAKYVREHFGKAKVFVIGQDGIRHAFKQQNIAVVEEQPDVVVMGIDREITYDKLTKACLAVQNGAALIGTNEDIRFPTEEGFHPGNGSFVKLVSQVCNVEPVFMGKPSPVMLDMIRQEYGYAKEEMLMIGDNYDTDILCGIRFGCDTVHVNTGVVRTETVKEKELQPTYVVDDLSGLEI</sequence>
<keyword evidence="3" id="KW-0479">Metal-binding</keyword>
<dbReference type="Gene3D" id="3.40.50.1000">
    <property type="entry name" value="HAD superfamily/HAD-like"/>
    <property type="match status" value="2"/>
</dbReference>
<protein>
    <submittedName>
        <fullName evidence="6">TIGR01457 family HAD-type hydrolase</fullName>
    </submittedName>
</protein>
<evidence type="ECO:0000256" key="1">
    <source>
        <dbReference type="ARBA" id="ARBA00001946"/>
    </source>
</evidence>
<dbReference type="NCBIfam" id="TIGR01457">
    <property type="entry name" value="HAD-SF-IIA-hyp2"/>
    <property type="match status" value="1"/>
</dbReference>
<dbReference type="NCBIfam" id="TIGR01460">
    <property type="entry name" value="HAD-SF-IIA"/>
    <property type="match status" value="1"/>
</dbReference>
<evidence type="ECO:0000256" key="3">
    <source>
        <dbReference type="ARBA" id="ARBA00022723"/>
    </source>
</evidence>
<dbReference type="Pfam" id="PF13242">
    <property type="entry name" value="Hydrolase_like"/>
    <property type="match status" value="1"/>
</dbReference>
<gene>
    <name evidence="6" type="ORF">ACFPOH_08930</name>
</gene>
<dbReference type="PIRSF" id="PIRSF000915">
    <property type="entry name" value="PGP-type_phosphatase"/>
    <property type="match status" value="1"/>
</dbReference>
<dbReference type="SFLD" id="SFLDG01139">
    <property type="entry name" value="C2.A:_Pyridoxal_Phosphate_Phos"/>
    <property type="match status" value="1"/>
</dbReference>
<dbReference type="EMBL" id="JBHSNQ010000075">
    <property type="protein sequence ID" value="MFC5541886.1"/>
    <property type="molecule type" value="Genomic_DNA"/>
</dbReference>
<dbReference type="PANTHER" id="PTHR19288">
    <property type="entry name" value="4-NITROPHENYLPHOSPHATASE-RELATED"/>
    <property type="match status" value="1"/>
</dbReference>
<evidence type="ECO:0000256" key="4">
    <source>
        <dbReference type="ARBA" id="ARBA00022801"/>
    </source>
</evidence>
<comment type="similarity">
    <text evidence="2">Belongs to the HAD-like hydrolase superfamily. NagD family.</text>
</comment>
<evidence type="ECO:0000256" key="5">
    <source>
        <dbReference type="ARBA" id="ARBA00022842"/>
    </source>
</evidence>
<dbReference type="Proteomes" id="UP001595978">
    <property type="component" value="Unassembled WGS sequence"/>
</dbReference>
<reference evidence="7" key="1">
    <citation type="journal article" date="2019" name="Int. J. Syst. Evol. Microbiol.">
        <title>The Global Catalogue of Microorganisms (GCM) 10K type strain sequencing project: providing services to taxonomists for standard genome sequencing and annotation.</title>
        <authorList>
            <consortium name="The Broad Institute Genomics Platform"/>
            <consortium name="The Broad Institute Genome Sequencing Center for Infectious Disease"/>
            <person name="Wu L."/>
            <person name="Ma J."/>
        </authorList>
    </citation>
    <scope>NUCLEOTIDE SEQUENCE [LARGE SCALE GENOMIC DNA]</scope>
    <source>
        <strain evidence="7">CCUG 56331</strain>
    </source>
</reference>
<dbReference type="RefSeq" id="WP_342581700.1">
    <property type="nucleotide sequence ID" value="NZ_JBHSNQ010000075.1"/>
</dbReference>
<dbReference type="Pfam" id="PF13344">
    <property type="entry name" value="Hydrolase_6"/>
    <property type="match status" value="1"/>
</dbReference>
<proteinExistence type="inferred from homology"/>
<dbReference type="SUPFAM" id="SSF56784">
    <property type="entry name" value="HAD-like"/>
    <property type="match status" value="1"/>
</dbReference>